<dbReference type="Proteomes" id="UP001527925">
    <property type="component" value="Unassembled WGS sequence"/>
</dbReference>
<dbReference type="PANTHER" id="PTHR13047">
    <property type="entry name" value="PRE-MRNA CLEAVAGE FACTOR IM, 25KD SUBUNIT"/>
    <property type="match status" value="1"/>
</dbReference>
<dbReference type="PIRSF" id="PIRSF017888">
    <property type="entry name" value="CPSF-25"/>
    <property type="match status" value="1"/>
</dbReference>
<comment type="caution">
    <text evidence="2">The sequence shown here is derived from an EMBL/GenBank/DDBJ whole genome shotgun (WGS) entry which is preliminary data.</text>
</comment>
<comment type="function">
    <text evidence="1">Component of the cleavage factor Im (CFIm) complex that functions as an activator of the pre-mRNA 3'-end cleavage and polyadenylation processing required for the maturation of pre-mRNA into functional mRNAs. CFIm contributes to the recruitment of multiprotein complexes on specific sequences on the pre-mRNA 3'-end, so called cleavage and polyadenylation signals (pA signals). Most pre-mRNAs contain multiple pA signals, resulting in alternative cleavage and polyadenylation (APA) producing mRNAs with variable 3'-end formation. The CFIm complex acts as a key regulator of cleavage and polyadenylation site choice during APA through its binding to 5'-UGUA-3' elements localized in the 3'-untranslated region (UTR) for a huge number of pre-mRNAs.</text>
</comment>
<keyword evidence="1" id="KW-0963">Cytoplasm</keyword>
<keyword evidence="3" id="KW-1185">Reference proteome</keyword>
<evidence type="ECO:0000256" key="1">
    <source>
        <dbReference type="PIRNR" id="PIRNR017888"/>
    </source>
</evidence>
<gene>
    <name evidence="2" type="ORF">HK105_202452</name>
</gene>
<reference evidence="2 3" key="1">
    <citation type="submission" date="2023-09" db="EMBL/GenBank/DDBJ databases">
        <title>Pangenome analysis of Batrachochytrium dendrobatidis and related Chytrids.</title>
        <authorList>
            <person name="Yacoub M.N."/>
            <person name="Stajich J.E."/>
            <person name="James T.Y."/>
        </authorList>
    </citation>
    <scope>NUCLEOTIDE SEQUENCE [LARGE SCALE GENOMIC DNA]</scope>
    <source>
        <strain evidence="2 3">JEL0888</strain>
    </source>
</reference>
<evidence type="ECO:0000313" key="2">
    <source>
        <dbReference type="EMBL" id="KAL2918038.1"/>
    </source>
</evidence>
<keyword evidence="1" id="KW-0507">mRNA processing</keyword>
<dbReference type="Gene3D" id="3.90.79.10">
    <property type="entry name" value="Nucleoside Triphosphate Pyrophosphohydrolase"/>
    <property type="match status" value="1"/>
</dbReference>
<organism evidence="2 3">
    <name type="scientific">Polyrhizophydium stewartii</name>
    <dbReference type="NCBI Taxonomy" id="2732419"/>
    <lineage>
        <taxon>Eukaryota</taxon>
        <taxon>Fungi</taxon>
        <taxon>Fungi incertae sedis</taxon>
        <taxon>Chytridiomycota</taxon>
        <taxon>Chytridiomycota incertae sedis</taxon>
        <taxon>Chytridiomycetes</taxon>
        <taxon>Rhizophydiales</taxon>
        <taxon>Rhizophydiales incertae sedis</taxon>
        <taxon>Polyrhizophydium</taxon>
    </lineage>
</organism>
<keyword evidence="1" id="KW-0694">RNA-binding</keyword>
<proteinExistence type="inferred from homology"/>
<dbReference type="CDD" id="cd18871">
    <property type="entry name" value="NUDIX_Cfim25_Nudt21"/>
    <property type="match status" value="1"/>
</dbReference>
<protein>
    <recommendedName>
        <fullName evidence="1">Cleavage and polyadenylation specificity factor subunit 5</fullName>
    </recommendedName>
</protein>
<sequence length="229" mass="25859">MSGVLLFPLSNYSFGTKDPQADEDKTTDARLVRLQSEYETQGMRTTVEGVLVVHEHGHPHILMLQIANSFYKLWVLPNLDRACCQQAALTPSTAVRMVLCPRRRLVFRPGGALRPGEDEIEGLKLRINQKLAPIGGDQTSQGDFEVGELLGVWWRPNFEQAMRPKEVKKMYLVHLPETKVLTVPMNMKLLAVPLFELYDNAGRYGSHLSVLPHLLSRFNFVPQLEAPAQ</sequence>
<comment type="similarity">
    <text evidence="1">Belongs to the Nudix hydrolase family. CPSF5 subfamily.</text>
</comment>
<dbReference type="Pfam" id="PF13869">
    <property type="entry name" value="NUDIX_2"/>
    <property type="match status" value="2"/>
</dbReference>
<name>A0ABR4NEV6_9FUNG</name>
<keyword evidence="1" id="KW-0539">Nucleus</keyword>
<comment type="subcellular location">
    <subcellularLocation>
        <location evidence="1">Nucleus</location>
    </subcellularLocation>
    <subcellularLocation>
        <location evidence="1">Cytoplasm</location>
    </subcellularLocation>
</comment>
<dbReference type="EMBL" id="JADGIZ020000008">
    <property type="protein sequence ID" value="KAL2918038.1"/>
    <property type="molecule type" value="Genomic_DNA"/>
</dbReference>
<evidence type="ECO:0000313" key="3">
    <source>
        <dbReference type="Proteomes" id="UP001527925"/>
    </source>
</evidence>
<accession>A0ABR4NEV6</accession>
<dbReference type="InterPro" id="IPR016706">
    <property type="entry name" value="Cleav_polyA_spec_factor_su5"/>
</dbReference>
<comment type="subunit">
    <text evidence="1">Homodimer (via N- and C-terminus); binds RNA as homodimer. Component of the cleavage factor Im (CFIm) complex.</text>
</comment>